<dbReference type="SUPFAM" id="SSF56601">
    <property type="entry name" value="beta-lactamase/transpeptidase-like"/>
    <property type="match status" value="1"/>
</dbReference>
<keyword evidence="3" id="KW-0934">Plastid</keyword>
<dbReference type="Gene3D" id="3.40.710.10">
    <property type="entry name" value="DD-peptidase/beta-lactamase superfamily"/>
    <property type="match status" value="2"/>
</dbReference>
<evidence type="ECO:0000256" key="1">
    <source>
        <dbReference type="ARBA" id="ARBA00006096"/>
    </source>
</evidence>
<evidence type="ECO:0000313" key="3">
    <source>
        <dbReference type="EMBL" id="ACB42594.1"/>
    </source>
</evidence>
<dbReference type="PANTHER" id="PTHR30023:SF0">
    <property type="entry name" value="PENICILLIN-SENSITIVE CARBOXYPEPTIDASE A"/>
    <property type="match status" value="1"/>
</dbReference>
<dbReference type="GeneID" id="6481305"/>
<keyword evidence="3" id="KW-0121">Carboxypeptidase</keyword>
<dbReference type="GO" id="GO:0006508">
    <property type="term" value="P:proteolysis"/>
    <property type="evidence" value="ECO:0007669"/>
    <property type="project" value="InterPro"/>
</dbReference>
<geneLocation type="organellar chromatophore" evidence="3"/>
<proteinExistence type="inferred from homology"/>
<dbReference type="PANTHER" id="PTHR30023">
    <property type="entry name" value="D-ALANYL-D-ALANINE CARBOXYPEPTIDASE"/>
    <property type="match status" value="1"/>
</dbReference>
<dbReference type="EMBL" id="CP000815">
    <property type="protein sequence ID" value="ACB42594.1"/>
    <property type="molecule type" value="Genomic_DNA"/>
</dbReference>
<dbReference type="AlphaFoldDB" id="B1X3S5"/>
<comment type="similarity">
    <text evidence="1">Belongs to the peptidase S13 family.</text>
</comment>
<dbReference type="GO" id="GO:0000270">
    <property type="term" value="P:peptidoglycan metabolic process"/>
    <property type="evidence" value="ECO:0007669"/>
    <property type="project" value="TreeGrafter"/>
</dbReference>
<sequence length="434" mass="48914">MTAPVDTSSKRNLLKGITLTPGSSEILITPRYINPIFSGIEKPNRYMVACPLLYQHLLFILRNEYSCWSVTVADGNGNVMADINGTIPRVPASNEKLVTTAFALDQLGPNYRLATRLWRLEDGSLEITGEGDPHFMSVKWQKFKDLLLKYSALKQLYVPTNFLQLNEETSINWWPKVWHPEDRLETYGAPITRLGMNVLRDTNCNMSAIKKINLLLTQNFNMEEIFSYMQVLPFKRIDNNLFLKKVLIHEEPYLSIEKLLSLANGQSNNFTSEVLLRQASNDWLLNNAIKKEEGWLSRQGVSFTGLRLVDGSGLSSSNRLTSHFLSSILLYMSKHIYSEIYQNSMALSGARGTMRDFLSETVLSGRLNGKTGTLKAVRSISGILTTSAGPIYVSILSNGSDFPDKMIKELLLEIQKLSPCPAFSKTFQFSTYHG</sequence>
<dbReference type="GO" id="GO:0004185">
    <property type="term" value="F:serine-type carboxypeptidase activity"/>
    <property type="evidence" value="ECO:0007669"/>
    <property type="project" value="InterPro"/>
</dbReference>
<evidence type="ECO:0000256" key="2">
    <source>
        <dbReference type="ARBA" id="ARBA00022801"/>
    </source>
</evidence>
<keyword evidence="2" id="KW-0378">Hydrolase</keyword>
<dbReference type="PRINTS" id="PR00922">
    <property type="entry name" value="DADACBPTASE3"/>
</dbReference>
<gene>
    <name evidence="3" type="primary">dacB</name>
    <name evidence="3" type="ordered locus">PCC_0143</name>
</gene>
<keyword evidence="3" id="KW-0645">Protease</keyword>
<name>B1X3S5_PAUCH</name>
<dbReference type="InterPro" id="IPR012338">
    <property type="entry name" value="Beta-lactam/transpept-like"/>
</dbReference>
<dbReference type="InterPro" id="IPR000667">
    <property type="entry name" value="Peptidase_S13"/>
</dbReference>
<dbReference type="RefSeq" id="YP_002048804.1">
    <property type="nucleotide sequence ID" value="NC_011087.1"/>
</dbReference>
<reference evidence="3" key="2">
    <citation type="journal article" date="2008" name="Curr. Biol.">
        <title>Chromatophore genome sequence of Paulinella sheds light on acquisition of photosynthesis by eukaryotes.</title>
        <authorList>
            <person name="Nowack E.C.M."/>
            <person name="Melkonian M."/>
            <person name="Gloeckner G."/>
        </authorList>
    </citation>
    <scope>NUCLEOTIDE SEQUENCE [LARGE SCALE GENOMIC DNA]</scope>
</reference>
<reference evidence="3" key="1">
    <citation type="submission" date="2007-08" db="EMBL/GenBank/DDBJ databases">
        <authorList>
            <person name="Gloeckner G."/>
            <person name="Nowack E."/>
            <person name="Melkonian M."/>
        </authorList>
    </citation>
    <scope>NUCLEOTIDE SEQUENCE</scope>
</reference>
<organism evidence="3">
    <name type="scientific">Paulinella chromatophora</name>
    <dbReference type="NCBI Taxonomy" id="39717"/>
    <lineage>
        <taxon>Eukaryota</taxon>
        <taxon>Sar</taxon>
        <taxon>Rhizaria</taxon>
        <taxon>Cercozoa</taxon>
        <taxon>Imbricatea</taxon>
        <taxon>Silicofilosea</taxon>
        <taxon>Euglyphida</taxon>
        <taxon>Paulinellidae</taxon>
        <taxon>Paulinella</taxon>
    </lineage>
</organism>
<protein>
    <submittedName>
        <fullName evidence="3">Putative D-Ala-D-Ala carboxypeptidase 3 (S13) family protein</fullName>
    </submittedName>
</protein>
<accession>B1X3S5</accession>
<dbReference type="Pfam" id="PF02113">
    <property type="entry name" value="Peptidase_S13"/>
    <property type="match status" value="2"/>
</dbReference>